<comment type="caution">
    <text evidence="5">The sequence shown here is derived from an EMBL/GenBank/DDBJ whole genome shotgun (WGS) entry which is preliminary data.</text>
</comment>
<evidence type="ECO:0000256" key="1">
    <source>
        <dbReference type="ARBA" id="ARBA00005656"/>
    </source>
</evidence>
<gene>
    <name evidence="5" type="ORF">B4O97_08825</name>
</gene>
<dbReference type="InterPro" id="IPR002505">
    <property type="entry name" value="PTA_PTB"/>
</dbReference>
<comment type="similarity">
    <text evidence="1">Belongs to the phosphate acetyltransferase and butyryltransferase family.</text>
</comment>
<dbReference type="InterPro" id="IPR012147">
    <property type="entry name" value="P_Ac_Bu_trans"/>
</dbReference>
<evidence type="ECO:0000256" key="2">
    <source>
        <dbReference type="ARBA" id="ARBA00022679"/>
    </source>
</evidence>
<dbReference type="Pfam" id="PF01515">
    <property type="entry name" value="PTA_PTB"/>
    <property type="match status" value="1"/>
</dbReference>
<evidence type="ECO:0000259" key="4">
    <source>
        <dbReference type="Pfam" id="PF01515"/>
    </source>
</evidence>
<dbReference type="PANTHER" id="PTHR43356">
    <property type="entry name" value="PHOSPHATE ACETYLTRANSFERASE"/>
    <property type="match status" value="1"/>
</dbReference>
<dbReference type="EMBL" id="MWQY01000008">
    <property type="protein sequence ID" value="ORC35733.1"/>
    <property type="molecule type" value="Genomic_DNA"/>
</dbReference>
<dbReference type="PIRSF" id="PIRSF000428">
    <property type="entry name" value="P_Ac_trans"/>
    <property type="match status" value="1"/>
</dbReference>
<keyword evidence="3" id="KW-0012">Acyltransferase</keyword>
<dbReference type="AlphaFoldDB" id="A0A1Y1RYT5"/>
<reference evidence="5 6" key="1">
    <citation type="submission" date="2017-03" db="EMBL/GenBank/DDBJ databases">
        <title>Draft Genome sequence of Marispirochaeta sp. strain JC444.</title>
        <authorList>
            <person name="Shivani Y."/>
            <person name="Subhash Y."/>
            <person name="Sasikala C."/>
            <person name="Ramana C."/>
        </authorList>
    </citation>
    <scope>NUCLEOTIDE SEQUENCE [LARGE SCALE GENOMIC DNA]</scope>
    <source>
        <strain evidence="5 6">JC444</strain>
    </source>
</reference>
<dbReference type="OrthoDB" id="9774179at2"/>
<dbReference type="PANTHER" id="PTHR43356:SF2">
    <property type="entry name" value="PHOSPHATE ACETYLTRANSFERASE"/>
    <property type="match status" value="1"/>
</dbReference>
<evidence type="ECO:0000313" key="6">
    <source>
        <dbReference type="Proteomes" id="UP000192343"/>
    </source>
</evidence>
<keyword evidence="6" id="KW-1185">Reference proteome</keyword>
<name>A0A1Y1RYT5_9SPIO</name>
<dbReference type="SUPFAM" id="SSF53659">
    <property type="entry name" value="Isocitrate/Isopropylmalate dehydrogenase-like"/>
    <property type="match status" value="1"/>
</dbReference>
<proteinExistence type="inferred from homology"/>
<dbReference type="Proteomes" id="UP000192343">
    <property type="component" value="Unassembled WGS sequence"/>
</dbReference>
<dbReference type="STRING" id="1963862.B4O97_08825"/>
<dbReference type="InterPro" id="IPR050500">
    <property type="entry name" value="Phos_Acetyltrans/Butyryltrans"/>
</dbReference>
<evidence type="ECO:0000256" key="3">
    <source>
        <dbReference type="ARBA" id="ARBA00023315"/>
    </source>
</evidence>
<dbReference type="Gene3D" id="3.40.718.10">
    <property type="entry name" value="Isopropylmalate Dehydrogenase"/>
    <property type="match status" value="1"/>
</dbReference>
<organism evidence="5 6">
    <name type="scientific">Marispirochaeta aestuarii</name>
    <dbReference type="NCBI Taxonomy" id="1963862"/>
    <lineage>
        <taxon>Bacteria</taxon>
        <taxon>Pseudomonadati</taxon>
        <taxon>Spirochaetota</taxon>
        <taxon>Spirochaetia</taxon>
        <taxon>Spirochaetales</taxon>
        <taxon>Spirochaetaceae</taxon>
        <taxon>Marispirochaeta</taxon>
    </lineage>
</organism>
<keyword evidence="2" id="KW-0808">Transferase</keyword>
<dbReference type="GO" id="GO:0016746">
    <property type="term" value="F:acyltransferase activity"/>
    <property type="evidence" value="ECO:0007669"/>
    <property type="project" value="UniProtKB-KW"/>
</dbReference>
<sequence>MKLDQFLKVERKTTVAVPFPEDDAILKTCKTAADQDWASFLFIGNPETIEKAAANTGLKPGSYKCEKAENETEACALTARYIKEGKAQVAMKGQVHTGEFSRALFSKDAGLLEPGRLVSHMALCQVASYHKLLFLTDCAINIRPDYADKLRILDNAVDLAKRLGISRPKVGLVAPVETVNPKIDSTTDAEKLRREYDPQKALLGGPFGLDVALSAEAARIKKIESPVAGDVDILLFPELNSGNAVYKTLTVLAGATIAGLLIGLQAPVVLTSRADNAETKLLSLKLGLASV</sequence>
<protein>
    <recommendedName>
        <fullName evidence="4">Phosphate acetyl/butaryl transferase domain-containing protein</fullName>
    </recommendedName>
</protein>
<evidence type="ECO:0000313" key="5">
    <source>
        <dbReference type="EMBL" id="ORC35733.1"/>
    </source>
</evidence>
<feature type="domain" description="Phosphate acetyl/butaryl transferase" evidence="4">
    <location>
        <begin position="73"/>
        <end position="280"/>
    </location>
</feature>
<dbReference type="RefSeq" id="WP_083050116.1">
    <property type="nucleotide sequence ID" value="NZ_MWQY01000008.1"/>
</dbReference>
<accession>A0A1Y1RYT5</accession>